<dbReference type="SUPFAM" id="SSF69118">
    <property type="entry name" value="AhpD-like"/>
    <property type="match status" value="1"/>
</dbReference>
<dbReference type="PANTHER" id="PTHR34846:SF10">
    <property type="entry name" value="CYTOPLASMIC PROTEIN"/>
    <property type="match status" value="1"/>
</dbReference>
<comment type="caution">
    <text evidence="2">The sequence shown here is derived from an EMBL/GenBank/DDBJ whole genome shotgun (WGS) entry which is preliminary data.</text>
</comment>
<dbReference type="Proteomes" id="UP000632535">
    <property type="component" value="Unassembled WGS sequence"/>
</dbReference>
<sequence>MPSTFRIPRKELTGLYGRAIGWYARRTFGQVPDSAYVLAHHPRAMRAMFGLEMKVGRWRSLDPTLKTLAEMATAAAVGCSWCLDFGYFLSREEGLDPRKVSQVPRWRDADGVYTDLERDVMAYAEAMTATPPTVTDEMVASLVGRLGSPAMVELTQMVAVENLRSRSYFAAGVQSQGYSDACEIPLATS</sequence>
<dbReference type="InterPro" id="IPR029032">
    <property type="entry name" value="AhpD-like"/>
</dbReference>
<dbReference type="PANTHER" id="PTHR34846">
    <property type="entry name" value="4-CARBOXYMUCONOLACTONE DECARBOXYLASE FAMILY PROTEIN (AFU_ORTHOLOGUE AFUA_6G11590)"/>
    <property type="match status" value="1"/>
</dbReference>
<evidence type="ECO:0000313" key="2">
    <source>
        <dbReference type="EMBL" id="GGI07483.1"/>
    </source>
</evidence>
<gene>
    <name evidence="2" type="ORF">GCM10007368_16380</name>
</gene>
<feature type="domain" description="Carboxymuconolactone decarboxylase-like" evidence="1">
    <location>
        <begin position="42"/>
        <end position="125"/>
    </location>
</feature>
<dbReference type="RefSeq" id="WP_188523210.1">
    <property type="nucleotide sequence ID" value="NZ_BMDG01000005.1"/>
</dbReference>
<name>A0ABQ2B431_9MICO</name>
<keyword evidence="3" id="KW-1185">Reference proteome</keyword>
<dbReference type="Gene3D" id="1.20.1290.10">
    <property type="entry name" value="AhpD-like"/>
    <property type="match status" value="1"/>
</dbReference>
<dbReference type="Pfam" id="PF02627">
    <property type="entry name" value="CMD"/>
    <property type="match status" value="1"/>
</dbReference>
<protein>
    <recommendedName>
        <fullName evidence="1">Carboxymuconolactone decarboxylase-like domain-containing protein</fullName>
    </recommendedName>
</protein>
<dbReference type="EMBL" id="BMDG01000005">
    <property type="protein sequence ID" value="GGI07483.1"/>
    <property type="molecule type" value="Genomic_DNA"/>
</dbReference>
<reference evidence="3" key="1">
    <citation type="journal article" date="2019" name="Int. J. Syst. Evol. Microbiol.">
        <title>The Global Catalogue of Microorganisms (GCM) 10K type strain sequencing project: providing services to taxonomists for standard genome sequencing and annotation.</title>
        <authorList>
            <consortium name="The Broad Institute Genomics Platform"/>
            <consortium name="The Broad Institute Genome Sequencing Center for Infectious Disease"/>
            <person name="Wu L."/>
            <person name="Ma J."/>
        </authorList>
    </citation>
    <scope>NUCLEOTIDE SEQUENCE [LARGE SCALE GENOMIC DNA]</scope>
    <source>
        <strain evidence="3">CCM 8653</strain>
    </source>
</reference>
<organism evidence="2 3">
    <name type="scientific">Isoptericola cucumis</name>
    <dbReference type="NCBI Taxonomy" id="1776856"/>
    <lineage>
        <taxon>Bacteria</taxon>
        <taxon>Bacillati</taxon>
        <taxon>Actinomycetota</taxon>
        <taxon>Actinomycetes</taxon>
        <taxon>Micrococcales</taxon>
        <taxon>Promicromonosporaceae</taxon>
        <taxon>Isoptericola</taxon>
    </lineage>
</organism>
<evidence type="ECO:0000313" key="3">
    <source>
        <dbReference type="Proteomes" id="UP000632535"/>
    </source>
</evidence>
<evidence type="ECO:0000259" key="1">
    <source>
        <dbReference type="Pfam" id="PF02627"/>
    </source>
</evidence>
<accession>A0ABQ2B431</accession>
<proteinExistence type="predicted"/>
<dbReference type="InterPro" id="IPR003779">
    <property type="entry name" value="CMD-like"/>
</dbReference>